<accession>A0A1M5YCM3</accession>
<gene>
    <name evidence="5" type="ORF">SAMN02745180_02127</name>
</gene>
<comment type="similarity">
    <text evidence="1">Belongs to the acyl coenzyme A hydrolase family.</text>
</comment>
<dbReference type="OrthoDB" id="9791628at2"/>
<proteinExistence type="inferred from homology"/>
<dbReference type="PROSITE" id="PS51770">
    <property type="entry name" value="HOTDOG_ACOT"/>
    <property type="match status" value="1"/>
</dbReference>
<dbReference type="EMBL" id="FQXR01000010">
    <property type="protein sequence ID" value="SHI09821.1"/>
    <property type="molecule type" value="Genomic_DNA"/>
</dbReference>
<dbReference type="AlphaFoldDB" id="A0A1M5YCM3"/>
<dbReference type="RefSeq" id="WP_072744771.1">
    <property type="nucleotide sequence ID" value="NZ_FQXR01000010.1"/>
</dbReference>
<dbReference type="PANTHER" id="PTHR11049:SF31">
    <property type="entry name" value="HOTDOG ACOT-TYPE DOMAIN-CONTAINING PROTEIN"/>
    <property type="match status" value="1"/>
</dbReference>
<dbReference type="GO" id="GO:0052816">
    <property type="term" value="F:long-chain fatty acyl-CoA hydrolase activity"/>
    <property type="evidence" value="ECO:0007669"/>
    <property type="project" value="TreeGrafter"/>
</dbReference>
<reference evidence="5 6" key="1">
    <citation type="submission" date="2016-11" db="EMBL/GenBank/DDBJ databases">
        <authorList>
            <person name="Jaros S."/>
            <person name="Januszkiewicz K."/>
            <person name="Wedrychowicz H."/>
        </authorList>
    </citation>
    <scope>NUCLEOTIDE SEQUENCE [LARGE SCALE GENOMIC DNA]</scope>
    <source>
        <strain evidence="5 6">DSM 13106</strain>
    </source>
</reference>
<dbReference type="Pfam" id="PF03061">
    <property type="entry name" value="4HBT"/>
    <property type="match status" value="1"/>
</dbReference>
<dbReference type="InterPro" id="IPR040170">
    <property type="entry name" value="Cytosol_ACT"/>
</dbReference>
<name>A0A1M5YCM3_9FIRM</name>
<keyword evidence="2 3" id="KW-0378">Hydrolase</keyword>
<dbReference type="GO" id="GO:0005829">
    <property type="term" value="C:cytosol"/>
    <property type="evidence" value="ECO:0007669"/>
    <property type="project" value="TreeGrafter"/>
</dbReference>
<organism evidence="5 6">
    <name type="scientific">Sporanaerobacter acetigenes DSM 13106</name>
    <dbReference type="NCBI Taxonomy" id="1123281"/>
    <lineage>
        <taxon>Bacteria</taxon>
        <taxon>Bacillati</taxon>
        <taxon>Bacillota</taxon>
        <taxon>Tissierellia</taxon>
        <taxon>Tissierellales</taxon>
        <taxon>Sporanaerobacteraceae</taxon>
        <taxon>Sporanaerobacter</taxon>
    </lineage>
</organism>
<dbReference type="GO" id="GO:0006637">
    <property type="term" value="P:acyl-CoA metabolic process"/>
    <property type="evidence" value="ECO:0007669"/>
    <property type="project" value="TreeGrafter"/>
</dbReference>
<dbReference type="PANTHER" id="PTHR11049">
    <property type="entry name" value="ACYL COENZYME A THIOESTER HYDROLASE"/>
    <property type="match status" value="1"/>
</dbReference>
<evidence type="ECO:0000256" key="3">
    <source>
        <dbReference type="PROSITE-ProRule" id="PRU01106"/>
    </source>
</evidence>
<protein>
    <submittedName>
        <fullName evidence="5">Acyl-CoA hydrolase</fullName>
    </submittedName>
</protein>
<dbReference type="InterPro" id="IPR033120">
    <property type="entry name" value="HOTDOG_ACOT"/>
</dbReference>
<keyword evidence="6" id="KW-1185">Reference proteome</keyword>
<dbReference type="InterPro" id="IPR006683">
    <property type="entry name" value="Thioestr_dom"/>
</dbReference>
<evidence type="ECO:0000256" key="2">
    <source>
        <dbReference type="ARBA" id="ARBA00022801"/>
    </source>
</evidence>
<evidence type="ECO:0000259" key="4">
    <source>
        <dbReference type="PROSITE" id="PS51770"/>
    </source>
</evidence>
<dbReference type="SUPFAM" id="SSF54637">
    <property type="entry name" value="Thioesterase/thiol ester dehydrase-isomerase"/>
    <property type="match status" value="1"/>
</dbReference>
<dbReference type="Gene3D" id="3.10.129.10">
    <property type="entry name" value="Hotdog Thioesterase"/>
    <property type="match status" value="1"/>
</dbReference>
<dbReference type="InterPro" id="IPR029069">
    <property type="entry name" value="HotDog_dom_sf"/>
</dbReference>
<evidence type="ECO:0000313" key="5">
    <source>
        <dbReference type="EMBL" id="SHI09821.1"/>
    </source>
</evidence>
<feature type="domain" description="HotDog ACOT-type" evidence="4">
    <location>
        <begin position="1"/>
        <end position="110"/>
    </location>
</feature>
<dbReference type="STRING" id="1123281.SAMN02745180_02127"/>
<dbReference type="Proteomes" id="UP000184389">
    <property type="component" value="Unassembled WGS sequence"/>
</dbReference>
<evidence type="ECO:0000313" key="6">
    <source>
        <dbReference type="Proteomes" id="UP000184389"/>
    </source>
</evidence>
<dbReference type="CDD" id="cd03442">
    <property type="entry name" value="BFIT_BACH"/>
    <property type="match status" value="1"/>
</dbReference>
<evidence type="ECO:0000256" key="1">
    <source>
        <dbReference type="ARBA" id="ARBA00010458"/>
    </source>
</evidence>
<dbReference type="GO" id="GO:0009062">
    <property type="term" value="P:fatty acid catabolic process"/>
    <property type="evidence" value="ECO:0007669"/>
    <property type="project" value="TreeGrafter"/>
</dbReference>
<sequence length="139" mass="15444">MEKINVAHLVKSEDLNHHGTLFAGRMAEWFVEACFICAAKVTEKPQNVVCVNIHGLTFTQPGNKGDIINMETSVAKAGRTSFTVYGKITKNNSERIVSDGFVTFVFVDENGKTTPHNITMDEAKSSEEIAIRERAKNLR</sequence>